<dbReference type="AlphaFoldDB" id="X1UPP6"/>
<dbReference type="CDD" id="cd00431">
    <property type="entry name" value="cysteine_hydrolases"/>
    <property type="match status" value="1"/>
</dbReference>
<dbReference type="Pfam" id="PF00857">
    <property type="entry name" value="Isochorismatase"/>
    <property type="match status" value="1"/>
</dbReference>
<sequence>ISELKPEDRDFILQKNTSGAFISTRLDSFLRNMDIETVLVSGVVTNYCVHSTAREAADYGFQVVIVEDCCAAWAPEFHQTTLKSFGMIYGFVLTHEKVIKKITRTMKKVKE</sequence>
<feature type="domain" description="Isochorismatase-like" evidence="2">
    <location>
        <begin position="2"/>
        <end position="96"/>
    </location>
</feature>
<accession>X1UPP6</accession>
<reference evidence="3" key="1">
    <citation type="journal article" date="2014" name="Front. Microbiol.">
        <title>High frequency of phylogenetically diverse reductive dehalogenase-homologous genes in deep subseafloor sedimentary metagenomes.</title>
        <authorList>
            <person name="Kawai M."/>
            <person name="Futagami T."/>
            <person name="Toyoda A."/>
            <person name="Takaki Y."/>
            <person name="Nishi S."/>
            <person name="Hori S."/>
            <person name="Arai W."/>
            <person name="Tsubouchi T."/>
            <person name="Morono Y."/>
            <person name="Uchiyama I."/>
            <person name="Ito T."/>
            <person name="Fujiyama A."/>
            <person name="Inagaki F."/>
            <person name="Takami H."/>
        </authorList>
    </citation>
    <scope>NUCLEOTIDE SEQUENCE</scope>
    <source>
        <strain evidence="3">Expedition CK06-06</strain>
    </source>
</reference>
<dbReference type="SUPFAM" id="SSF52499">
    <property type="entry name" value="Isochorismatase-like hydrolases"/>
    <property type="match status" value="1"/>
</dbReference>
<dbReference type="PANTHER" id="PTHR43540">
    <property type="entry name" value="PEROXYUREIDOACRYLATE/UREIDOACRYLATE AMIDOHYDROLASE-RELATED"/>
    <property type="match status" value="1"/>
</dbReference>
<dbReference type="GO" id="GO:0016787">
    <property type="term" value="F:hydrolase activity"/>
    <property type="evidence" value="ECO:0007669"/>
    <property type="project" value="UniProtKB-KW"/>
</dbReference>
<keyword evidence="1" id="KW-0378">Hydrolase</keyword>
<evidence type="ECO:0000259" key="2">
    <source>
        <dbReference type="Pfam" id="PF00857"/>
    </source>
</evidence>
<name>X1UPP6_9ZZZZ</name>
<feature type="non-terminal residue" evidence="3">
    <location>
        <position position="1"/>
    </location>
</feature>
<protein>
    <recommendedName>
        <fullName evidence="2">Isochorismatase-like domain-containing protein</fullName>
    </recommendedName>
</protein>
<dbReference type="InterPro" id="IPR000868">
    <property type="entry name" value="Isochorismatase-like_dom"/>
</dbReference>
<dbReference type="InterPro" id="IPR036380">
    <property type="entry name" value="Isochorismatase-like_sf"/>
</dbReference>
<dbReference type="Gene3D" id="3.40.50.850">
    <property type="entry name" value="Isochorismatase-like"/>
    <property type="match status" value="1"/>
</dbReference>
<organism evidence="3">
    <name type="scientific">marine sediment metagenome</name>
    <dbReference type="NCBI Taxonomy" id="412755"/>
    <lineage>
        <taxon>unclassified sequences</taxon>
        <taxon>metagenomes</taxon>
        <taxon>ecological metagenomes</taxon>
    </lineage>
</organism>
<dbReference type="InterPro" id="IPR050272">
    <property type="entry name" value="Isochorismatase-like_hydrls"/>
</dbReference>
<evidence type="ECO:0000313" key="3">
    <source>
        <dbReference type="EMBL" id="GAI94339.1"/>
    </source>
</evidence>
<comment type="caution">
    <text evidence="3">The sequence shown here is derived from an EMBL/GenBank/DDBJ whole genome shotgun (WGS) entry which is preliminary data.</text>
</comment>
<dbReference type="EMBL" id="BARW01023321">
    <property type="protein sequence ID" value="GAI94339.1"/>
    <property type="molecule type" value="Genomic_DNA"/>
</dbReference>
<proteinExistence type="predicted"/>
<dbReference type="PANTHER" id="PTHR43540:SF1">
    <property type="entry name" value="ISOCHORISMATASE HYDROLASE"/>
    <property type="match status" value="1"/>
</dbReference>
<gene>
    <name evidence="3" type="ORF">S12H4_38706</name>
</gene>
<evidence type="ECO:0000256" key="1">
    <source>
        <dbReference type="ARBA" id="ARBA00022801"/>
    </source>
</evidence>